<accession>A0AA36LQG0</accession>
<sequence length="439" mass="49804">MNNKNSYDQHTTNNNSVSENDPLLKNYKGENGNVFLDKLDSNGRLIWRERIAHNKKGELTSTVITSFGRTESGKIINRHDATYNASGELIKCNELVRTGRGKTAITHKAEYEYQDGRFYSKFEATLDFRHKIVNKVKQQFSSHGDVVLSTKSIYDDNRLTGREELRNTFDSNRKLTLSTKENYDDIGELIIRSEKSNFRYGDGNRWVSFEERNYNSHNELIGIANISQYLDDNGDMSELTEEIYGSEEDLVNENLIKTVDKSFDSAGNVIFNHESSARGHETTTVRQEFDPSGKLKSKLEENRRFHDGLMYEDNKSVYGANGRLIRAVEVSLDFDYSRRVLMKRTESTYDADPNGDIVSIVEISQEFNAEGELTSCSNHKYDASGNLIESLTGPHDHNYVTLDQLVSEMNGFGIESCIPTLVNKIVIPNKGSDTLVASL</sequence>
<evidence type="ECO:0000256" key="1">
    <source>
        <dbReference type="SAM" id="MobiDB-lite"/>
    </source>
</evidence>
<evidence type="ECO:0000313" key="2">
    <source>
        <dbReference type="EMBL" id="CNI25204.1"/>
    </source>
</evidence>
<proteinExistence type="predicted"/>
<dbReference type="AlphaFoldDB" id="A0AA36LQG0"/>
<comment type="caution">
    <text evidence="2">The sequence shown here is derived from an EMBL/GenBank/DDBJ whole genome shotgun (WGS) entry which is preliminary data.</text>
</comment>
<dbReference type="EMBL" id="CQBM01000006">
    <property type="protein sequence ID" value="CNI25204.1"/>
    <property type="molecule type" value="Genomic_DNA"/>
</dbReference>
<organism evidence="2 3">
    <name type="scientific">Yersinia mollaretii</name>
    <dbReference type="NCBI Taxonomy" id="33060"/>
    <lineage>
        <taxon>Bacteria</taxon>
        <taxon>Pseudomonadati</taxon>
        <taxon>Pseudomonadota</taxon>
        <taxon>Gammaproteobacteria</taxon>
        <taxon>Enterobacterales</taxon>
        <taxon>Yersiniaceae</taxon>
        <taxon>Yersinia</taxon>
    </lineage>
</organism>
<feature type="region of interest" description="Disordered" evidence="1">
    <location>
        <begin position="1"/>
        <end position="23"/>
    </location>
</feature>
<feature type="compositionally biased region" description="Polar residues" evidence="1">
    <location>
        <begin position="1"/>
        <end position="19"/>
    </location>
</feature>
<evidence type="ECO:0000313" key="3">
    <source>
        <dbReference type="Proteomes" id="UP000040841"/>
    </source>
</evidence>
<protein>
    <submittedName>
        <fullName evidence="2">Rhs family protein</fullName>
    </submittedName>
</protein>
<name>A0AA36LQG0_YERMO</name>
<reference evidence="2 3" key="1">
    <citation type="submission" date="2015-03" db="EMBL/GenBank/DDBJ databases">
        <authorList>
            <consortium name="Pathogen Informatics"/>
            <person name="Murphy D."/>
        </authorList>
    </citation>
    <scope>NUCLEOTIDE SEQUENCE [LARGE SCALE GENOMIC DNA]</scope>
    <source>
        <strain evidence="2 3">FE82747</strain>
    </source>
</reference>
<dbReference type="Proteomes" id="UP000040841">
    <property type="component" value="Unassembled WGS sequence"/>
</dbReference>
<dbReference type="RefSeq" id="WP_049678817.1">
    <property type="nucleotide sequence ID" value="NZ_CABMMJ010000006.1"/>
</dbReference>
<gene>
    <name evidence="2" type="ORF">ERS008502_02702</name>
</gene>